<dbReference type="GO" id="GO:0005634">
    <property type="term" value="C:nucleus"/>
    <property type="evidence" value="ECO:0007669"/>
    <property type="project" value="UniProtKB-SubCell"/>
</dbReference>
<evidence type="ECO:0000256" key="3">
    <source>
        <dbReference type="ARBA" id="ARBA00022485"/>
    </source>
</evidence>
<feature type="binding site" evidence="10">
    <location>
        <position position="908"/>
    </location>
    <ligand>
        <name>[4Fe-4S] cluster</name>
        <dbReference type="ChEBI" id="CHEBI:49883"/>
        <label>2</label>
        <note>ligand shared with heterodimeric partner</note>
    </ligand>
</feature>
<feature type="binding site" evidence="10">
    <location>
        <position position="693"/>
    </location>
    <ligand>
        <name>[4Fe-4S] cluster</name>
        <dbReference type="ChEBI" id="CHEBI:49883"/>
        <label>1</label>
    </ligand>
</feature>
<dbReference type="Proteomes" id="UP000033540">
    <property type="component" value="Unassembled WGS sequence"/>
</dbReference>
<dbReference type="InterPro" id="IPR019591">
    <property type="entry name" value="Mrp/NBP35_ATP-bd"/>
</dbReference>
<evidence type="ECO:0000256" key="8">
    <source>
        <dbReference type="ARBA" id="ARBA00023004"/>
    </source>
</evidence>
<evidence type="ECO:0000256" key="1">
    <source>
        <dbReference type="ARBA" id="ARBA00004123"/>
    </source>
</evidence>
<comment type="subcellular location">
    <subcellularLocation>
        <location evidence="2 10">Cytoplasm</location>
    </subcellularLocation>
    <subcellularLocation>
        <location evidence="1">Nucleus</location>
    </subcellularLocation>
</comment>
<dbReference type="PROSITE" id="PS50975">
    <property type="entry name" value="ATP_GRASP"/>
    <property type="match status" value="1"/>
</dbReference>
<accession>A0A0F0IJ69</accession>
<proteinExistence type="inferred from homology"/>
<keyword evidence="9 10" id="KW-0411">Iron-sulfur</keyword>
<dbReference type="Pfam" id="PF10609">
    <property type="entry name" value="ParA"/>
    <property type="match status" value="1"/>
</dbReference>
<dbReference type="HAMAP" id="MF_03038">
    <property type="entry name" value="NUBP1"/>
    <property type="match status" value="1"/>
</dbReference>
<evidence type="ECO:0000256" key="6">
    <source>
        <dbReference type="ARBA" id="ARBA00022741"/>
    </source>
</evidence>
<dbReference type="FunFam" id="3.40.50.300:FF:000427">
    <property type="entry name" value="Cytosolic Fe-S cluster assembly factor NUBP1"/>
    <property type="match status" value="1"/>
</dbReference>
<keyword evidence="5 10" id="KW-0479">Metal-binding</keyword>
<dbReference type="Gene3D" id="3.30.470.20">
    <property type="entry name" value="ATP-grasp fold, B domain"/>
    <property type="match status" value="1"/>
</dbReference>
<feature type="binding site" evidence="10">
    <location>
        <position position="696"/>
    </location>
    <ligand>
        <name>[4Fe-4S] cluster</name>
        <dbReference type="ChEBI" id="CHEBI:49883"/>
        <label>1</label>
    </ligand>
</feature>
<dbReference type="GO" id="GO:0016226">
    <property type="term" value="P:iron-sulfur cluster assembly"/>
    <property type="evidence" value="ECO:0007669"/>
    <property type="project" value="UniProtKB-UniRule"/>
</dbReference>
<evidence type="ECO:0000256" key="5">
    <source>
        <dbReference type="ARBA" id="ARBA00022723"/>
    </source>
</evidence>
<dbReference type="GO" id="GO:0051539">
    <property type="term" value="F:4 iron, 4 sulfur cluster binding"/>
    <property type="evidence" value="ECO:0007669"/>
    <property type="project" value="UniProtKB-UniRule"/>
</dbReference>
<dbReference type="Pfam" id="PF18130">
    <property type="entry name" value="ATPgrasp_N"/>
    <property type="match status" value="1"/>
</dbReference>
<evidence type="ECO:0000256" key="4">
    <source>
        <dbReference type="ARBA" id="ARBA00022490"/>
    </source>
</evidence>
<dbReference type="PANTHER" id="PTHR23264:SF35">
    <property type="entry name" value="CYTOSOLIC FE-S CLUSTER ASSEMBLY FACTOR NUBP1"/>
    <property type="match status" value="1"/>
</dbReference>
<dbReference type="InterPro" id="IPR041472">
    <property type="entry name" value="BL00235/CARNS1_N"/>
</dbReference>
<dbReference type="EMBL" id="JZEE01000329">
    <property type="protein sequence ID" value="KJK65903.1"/>
    <property type="molecule type" value="Genomic_DNA"/>
</dbReference>
<dbReference type="InterPro" id="IPR028601">
    <property type="entry name" value="NUBP1/Nbp35"/>
</dbReference>
<evidence type="ECO:0000256" key="10">
    <source>
        <dbReference type="HAMAP-Rule" id="MF_03038"/>
    </source>
</evidence>
<reference evidence="12 13" key="1">
    <citation type="submission" date="2015-02" db="EMBL/GenBank/DDBJ databases">
        <title>Draft genome sequence of Aspergillus parasiticus SU-1.</title>
        <authorList>
            <person name="Yu J."/>
            <person name="Fedorova N."/>
            <person name="Yin Y."/>
            <person name="Losada L."/>
            <person name="Zafar N."/>
            <person name="Taujale R."/>
            <person name="Ehrlich K.C."/>
            <person name="Bhatnagar D."/>
            <person name="Cleveland T.E."/>
            <person name="Bennett J.W."/>
            <person name="Nierman W.C."/>
        </authorList>
    </citation>
    <scope>NUCLEOTIDE SEQUENCE [LARGE SCALE GENOMIC DNA]</scope>
    <source>
        <strain evidence="13">ATCC 56775 / NRRL 5862 / SRRC 143 / SU-1</strain>
    </source>
</reference>
<evidence type="ECO:0000313" key="12">
    <source>
        <dbReference type="EMBL" id="KJK65903.1"/>
    </source>
</evidence>
<gene>
    <name evidence="10" type="primary">NBP35</name>
    <name evidence="12" type="ORF">P875_00021977</name>
</gene>
<dbReference type="Gene3D" id="3.40.50.300">
    <property type="entry name" value="P-loop containing nucleotide triphosphate hydrolases"/>
    <property type="match status" value="1"/>
</dbReference>
<keyword evidence="4 10" id="KW-0963">Cytoplasm</keyword>
<feature type="binding site" evidence="10">
    <location>
        <begin position="732"/>
        <end position="739"/>
    </location>
    <ligand>
        <name>ATP</name>
        <dbReference type="ChEBI" id="CHEBI:30616"/>
    </ligand>
</feature>
<dbReference type="SUPFAM" id="SSF56059">
    <property type="entry name" value="Glutathione synthetase ATP-binding domain-like"/>
    <property type="match status" value="1"/>
</dbReference>
<evidence type="ECO:0000256" key="9">
    <source>
        <dbReference type="ARBA" id="ARBA00023014"/>
    </source>
</evidence>
<dbReference type="AlphaFoldDB" id="A0A0F0IJ69"/>
<dbReference type="STRING" id="1403190.A0A0F0IJ69"/>
<dbReference type="InterPro" id="IPR033756">
    <property type="entry name" value="YlxH/NBP35"/>
</dbReference>
<sequence>MPSNILLTKDIAPVRILCTWNANEPTIDTTGPISWQSIDICFREVSRSPSFVWTTNAEDTSLLIEGSAELHRVDPQILGSTEAFQYLLDCLVAAGREHGCVGRVVVPQSRGYIVRSDIIPLRLLDCRLVTGVVGFARPHQFYEGESIRIKTLHQVLNTFAVSAGGMLLKQINTDNNTLDSQLEDLNVELRNRLSFPWLSMQKPERKTLALVEGGRRSPDYRGNGETVFTAAEALGIDMVVLDNPGHWLEGPRWAHWRKAFLPIECTLQSDEVFTRRVVDAIRAYDGHIDGLVTFCDHYQEPVAAAALELSLPACSPEAFALATDKFRLRLFEGHEAYEASSVQEATDIILEHKLEFPLIFKPRTGYLSEGVFRVESLAQIEDAVQSINVERHGAAFAIERYCDGPEVDANFILCDGEVLHFEVSDEFPKGADVNGDGNVVESFIELGGVFPSCLPADELALLRDSLHRSLCQMGFRDGVFHLEARVANSSMEWTTKDNVLDLTERRAPAKENPSVWLIEVNPRPPGIEVSDALKHTYGIDYWGVGLLSGLQDRQRVRQLSHTFLQGPQYWCETIFIPIEKGGIFDSEDVCLELFSRRPDLAECVSWFHCHYSKGARVPDPRTTGVFSWAAHFNIFSRSSRAHLLEIADCIKKEKRVIDEMGPKDFKGLKSHRSQWSEHCPGPESEQAGQGDACAGCPNQQICASAPKGPDPDIPIIQERLSQVRHKILVLSGKGGVGKSTFSSLLAHAFSANPDSMVGLMDTDITGPSIPKLMGVESETIHVSNAGWSPVWVTDNLGAMSVQFMLPNRDDAVIWRGPKKNGLIKQFLKDVDWGELDYLIIDTPPGTSDEHLSVNSLLKDSGVDGAVVVTTPQEVSLLDVRKEIDFCRKAGIRVLGLVENMSGFVCKNCNTESQIFRATTGGGKRLAKKMGIPFLGAVPLDPRIGMACDYGESFVDGFPDSPAAKAIKQVVRAVGQLVGEDPDTVLPDDTVE</sequence>
<evidence type="ECO:0000256" key="2">
    <source>
        <dbReference type="ARBA" id="ARBA00004496"/>
    </source>
</evidence>
<comment type="caution">
    <text evidence="12">The sequence shown here is derived from an EMBL/GenBank/DDBJ whole genome shotgun (WGS) entry which is preliminary data.</text>
</comment>
<dbReference type="CDD" id="cd02037">
    <property type="entry name" value="Mrp_NBP35"/>
    <property type="match status" value="1"/>
</dbReference>
<dbReference type="PANTHER" id="PTHR23264">
    <property type="entry name" value="NUCLEOTIDE-BINDING PROTEIN NBP35 YEAST -RELATED"/>
    <property type="match status" value="1"/>
</dbReference>
<feature type="binding site" evidence="10">
    <location>
        <position position="905"/>
    </location>
    <ligand>
        <name>[4Fe-4S] cluster</name>
        <dbReference type="ChEBI" id="CHEBI:49883"/>
        <label>2</label>
        <note>ligand shared with heterodimeric partner</note>
    </ligand>
</feature>
<evidence type="ECO:0000259" key="11">
    <source>
        <dbReference type="PROSITE" id="PS50975"/>
    </source>
</evidence>
<feature type="binding site" evidence="10">
    <location>
        <position position="679"/>
    </location>
    <ligand>
        <name>[4Fe-4S] cluster</name>
        <dbReference type="ChEBI" id="CHEBI:49883"/>
        <label>1</label>
    </ligand>
</feature>
<protein>
    <submittedName>
        <fullName evidence="12">MRP-like protein</fullName>
    </submittedName>
</protein>
<keyword evidence="7 10" id="KW-0067">ATP-binding</keyword>
<dbReference type="OrthoDB" id="434648at2759"/>
<name>A0A0F0IJ69_ASPPU</name>
<comment type="function">
    <text evidence="10">Component of the cytosolic iron-sulfur (Fe/S) protein assembly (CIA) machinery. Required for maturation of extramitochondrial Fe-S proteins. The NBP35-CFD1 heterotetramer forms a Fe-S scaffold complex, mediating the de novo assembly of an Fe-S cluster and its transfer to target apoproteins.</text>
</comment>
<keyword evidence="6 10" id="KW-0547">Nucleotide-binding</keyword>
<keyword evidence="8 10" id="KW-0408">Iron</keyword>
<evidence type="ECO:0000256" key="7">
    <source>
        <dbReference type="ARBA" id="ARBA00022840"/>
    </source>
</evidence>
<evidence type="ECO:0000313" key="13">
    <source>
        <dbReference type="Proteomes" id="UP000033540"/>
    </source>
</evidence>
<dbReference type="InterPro" id="IPR011761">
    <property type="entry name" value="ATP-grasp"/>
</dbReference>
<dbReference type="GO" id="GO:0005829">
    <property type="term" value="C:cytosol"/>
    <property type="evidence" value="ECO:0007669"/>
    <property type="project" value="TreeGrafter"/>
</dbReference>
<keyword evidence="3 10" id="KW-0004">4Fe-4S</keyword>
<dbReference type="GO" id="GO:0046872">
    <property type="term" value="F:metal ion binding"/>
    <property type="evidence" value="ECO:0007669"/>
    <property type="project" value="UniProtKB-KW"/>
</dbReference>
<dbReference type="PROSITE" id="PS01215">
    <property type="entry name" value="MRP"/>
    <property type="match status" value="1"/>
</dbReference>
<feature type="domain" description="ATP-grasp" evidence="11">
    <location>
        <begin position="320"/>
        <end position="550"/>
    </location>
</feature>
<dbReference type="InterPro" id="IPR027417">
    <property type="entry name" value="P-loop_NTPase"/>
</dbReference>
<dbReference type="HAMAP" id="MF_02040">
    <property type="entry name" value="Mrp_NBP35"/>
    <property type="match status" value="1"/>
</dbReference>
<dbReference type="GO" id="GO:1904564">
    <property type="term" value="C:cytosolic [4Fe-4S] assembly scaffold complex"/>
    <property type="evidence" value="ECO:0007669"/>
    <property type="project" value="UniProtKB-ARBA"/>
</dbReference>
<organism evidence="12 13">
    <name type="scientific">Aspergillus parasiticus (strain ATCC 56775 / NRRL 5862 / SRRC 143 / SU-1)</name>
    <dbReference type="NCBI Taxonomy" id="1403190"/>
    <lineage>
        <taxon>Eukaryota</taxon>
        <taxon>Fungi</taxon>
        <taxon>Dikarya</taxon>
        <taxon>Ascomycota</taxon>
        <taxon>Pezizomycotina</taxon>
        <taxon>Eurotiomycetes</taxon>
        <taxon>Eurotiomycetidae</taxon>
        <taxon>Eurotiales</taxon>
        <taxon>Aspergillaceae</taxon>
        <taxon>Aspergillus</taxon>
        <taxon>Aspergillus subgen. Circumdati</taxon>
    </lineage>
</organism>
<feature type="binding site" evidence="10">
    <location>
        <position position="702"/>
    </location>
    <ligand>
        <name>[4Fe-4S] cluster</name>
        <dbReference type="ChEBI" id="CHEBI:49883"/>
        <label>1</label>
    </ligand>
</feature>
<dbReference type="GO" id="GO:0140663">
    <property type="term" value="F:ATP-dependent FeS chaperone activity"/>
    <property type="evidence" value="ECO:0007669"/>
    <property type="project" value="InterPro"/>
</dbReference>
<dbReference type="InterPro" id="IPR000808">
    <property type="entry name" value="Mrp-like_CS"/>
</dbReference>
<comment type="similarity">
    <text evidence="10">Belongs to the Mrp/NBP35 ATP-binding proteins family. NUBP1/NBP35 subfamily.</text>
</comment>
<dbReference type="Gene3D" id="3.40.50.20">
    <property type="match status" value="1"/>
</dbReference>
<dbReference type="SUPFAM" id="SSF52540">
    <property type="entry name" value="P-loop containing nucleoside triphosphate hydrolases"/>
    <property type="match status" value="1"/>
</dbReference>
<dbReference type="GO" id="GO:0005524">
    <property type="term" value="F:ATP binding"/>
    <property type="evidence" value="ECO:0007669"/>
    <property type="project" value="UniProtKB-UniRule"/>
</dbReference>